<proteinExistence type="predicted"/>
<accession>A0A0G1IKG1</accession>
<feature type="chain" id="PRO_5002537673" description="Lipoprotein" evidence="1">
    <location>
        <begin position="21"/>
        <end position="46"/>
    </location>
</feature>
<evidence type="ECO:0000313" key="3">
    <source>
        <dbReference type="Proteomes" id="UP000034087"/>
    </source>
</evidence>
<reference evidence="2 3" key="1">
    <citation type="journal article" date="2015" name="Nature">
        <title>rRNA introns, odd ribosomes, and small enigmatic genomes across a large radiation of phyla.</title>
        <authorList>
            <person name="Brown C.T."/>
            <person name="Hug L.A."/>
            <person name="Thomas B.C."/>
            <person name="Sharon I."/>
            <person name="Castelle C.J."/>
            <person name="Singh A."/>
            <person name="Wilkins M.J."/>
            <person name="Williams K.H."/>
            <person name="Banfield J.F."/>
        </authorList>
    </citation>
    <scope>NUCLEOTIDE SEQUENCE [LARGE SCALE GENOMIC DNA]</scope>
</reference>
<organism evidence="2 3">
    <name type="scientific">Candidatus Giovannonibacteria bacterium GW2011_GWA1_44_25</name>
    <dbReference type="NCBI Taxonomy" id="1618645"/>
    <lineage>
        <taxon>Bacteria</taxon>
        <taxon>Candidatus Giovannoniibacteriota</taxon>
    </lineage>
</organism>
<comment type="caution">
    <text evidence="2">The sequence shown here is derived from an EMBL/GenBank/DDBJ whole genome shotgun (WGS) entry which is preliminary data.</text>
</comment>
<evidence type="ECO:0000256" key="1">
    <source>
        <dbReference type="SAM" id="SignalP"/>
    </source>
</evidence>
<dbReference type="EMBL" id="LCIR01000006">
    <property type="protein sequence ID" value="KKT59881.1"/>
    <property type="molecule type" value="Genomic_DNA"/>
</dbReference>
<feature type="signal peptide" evidence="1">
    <location>
        <begin position="1"/>
        <end position="20"/>
    </location>
</feature>
<dbReference type="PROSITE" id="PS51257">
    <property type="entry name" value="PROKAR_LIPOPROTEIN"/>
    <property type="match status" value="1"/>
</dbReference>
<keyword evidence="1" id="KW-0732">Signal</keyword>
<name>A0A0G1IKG1_9BACT</name>
<evidence type="ECO:0008006" key="4">
    <source>
        <dbReference type="Google" id="ProtNLM"/>
    </source>
</evidence>
<gene>
    <name evidence="2" type="ORF">UW53_C0006G0028</name>
</gene>
<sequence length="46" mass="5117">MKKLIFAAFLSVFLSSGCEAILFNVVASKYCSGLTLEQRQKQVMCL</sequence>
<protein>
    <recommendedName>
        <fullName evidence="4">Lipoprotein</fullName>
    </recommendedName>
</protein>
<dbReference type="AlphaFoldDB" id="A0A0G1IKG1"/>
<evidence type="ECO:0000313" key="2">
    <source>
        <dbReference type="EMBL" id="KKT59881.1"/>
    </source>
</evidence>
<dbReference type="Proteomes" id="UP000034087">
    <property type="component" value="Unassembled WGS sequence"/>
</dbReference>